<comment type="caution">
    <text evidence="2">The sequence shown here is derived from an EMBL/GenBank/DDBJ whole genome shotgun (WGS) entry which is preliminary data.</text>
</comment>
<organism evidence="2 4">
    <name type="scientific">Rotaria magnacalcarata</name>
    <dbReference type="NCBI Taxonomy" id="392030"/>
    <lineage>
        <taxon>Eukaryota</taxon>
        <taxon>Metazoa</taxon>
        <taxon>Spiralia</taxon>
        <taxon>Gnathifera</taxon>
        <taxon>Rotifera</taxon>
        <taxon>Eurotatoria</taxon>
        <taxon>Bdelloidea</taxon>
        <taxon>Philodinida</taxon>
        <taxon>Philodinidae</taxon>
        <taxon>Rotaria</taxon>
    </lineage>
</organism>
<dbReference type="Gene3D" id="3.20.20.300">
    <property type="entry name" value="Glycoside hydrolase, family 3, N-terminal domain"/>
    <property type="match status" value="1"/>
</dbReference>
<dbReference type="Proteomes" id="UP000681967">
    <property type="component" value="Unassembled WGS sequence"/>
</dbReference>
<evidence type="ECO:0000313" key="3">
    <source>
        <dbReference type="EMBL" id="CAF5091394.1"/>
    </source>
</evidence>
<evidence type="ECO:0000313" key="2">
    <source>
        <dbReference type="EMBL" id="CAF5032476.1"/>
    </source>
</evidence>
<proteinExistence type="predicted"/>
<feature type="non-terminal residue" evidence="2">
    <location>
        <position position="83"/>
    </location>
</feature>
<dbReference type="EMBL" id="CAJOBJ010249525">
    <property type="protein sequence ID" value="CAF5091394.1"/>
    <property type="molecule type" value="Genomic_DNA"/>
</dbReference>
<dbReference type="InterPro" id="IPR036962">
    <property type="entry name" value="Glyco_hydro_3_N_sf"/>
</dbReference>
<dbReference type="EMBL" id="CAJOBH010221002">
    <property type="protein sequence ID" value="CAF5032476.1"/>
    <property type="molecule type" value="Genomic_DNA"/>
</dbReference>
<gene>
    <name evidence="2" type="ORF">BYL167_LOCUS56286</name>
    <name evidence="3" type="ORF">GIL414_LOCUS62252</name>
</gene>
<evidence type="ECO:0000256" key="1">
    <source>
        <dbReference type="SAM" id="SignalP"/>
    </source>
</evidence>
<feature type="signal peptide" evidence="1">
    <location>
        <begin position="1"/>
        <end position="19"/>
    </location>
</feature>
<dbReference type="GO" id="GO:0005975">
    <property type="term" value="P:carbohydrate metabolic process"/>
    <property type="evidence" value="ECO:0007669"/>
    <property type="project" value="InterPro"/>
</dbReference>
<accession>A0A8S3DLQ4</accession>
<keyword evidence="1" id="KW-0732">Signal</keyword>
<feature type="chain" id="PRO_5036273955" evidence="1">
    <location>
        <begin position="20"/>
        <end position="83"/>
    </location>
</feature>
<dbReference type="AlphaFoldDB" id="A0A8S3DLQ4"/>
<dbReference type="GO" id="GO:0004553">
    <property type="term" value="F:hydrolase activity, hydrolyzing O-glycosyl compounds"/>
    <property type="evidence" value="ECO:0007669"/>
    <property type="project" value="InterPro"/>
</dbReference>
<name>A0A8S3DLQ4_9BILA</name>
<reference evidence="2" key="1">
    <citation type="submission" date="2021-02" db="EMBL/GenBank/DDBJ databases">
        <authorList>
            <person name="Nowell W R."/>
        </authorList>
    </citation>
    <scope>NUCLEOTIDE SEQUENCE</scope>
</reference>
<sequence>MSSSIFLLIFIFNIHTILTAPPSLTSYDDKVNALLSKMTDEEKAGQMTQITINLILKDASKPWDQIEVDPVKLAAAIQDYKVG</sequence>
<dbReference type="Proteomes" id="UP000681720">
    <property type="component" value="Unassembled WGS sequence"/>
</dbReference>
<evidence type="ECO:0000313" key="4">
    <source>
        <dbReference type="Proteomes" id="UP000681967"/>
    </source>
</evidence>
<protein>
    <submittedName>
        <fullName evidence="2">Uncharacterized protein</fullName>
    </submittedName>
</protein>